<dbReference type="InterPro" id="IPR050816">
    <property type="entry name" value="Flavin-dep_Halogenase_NPB"/>
</dbReference>
<feature type="active site" evidence="1">
    <location>
        <position position="81"/>
    </location>
</feature>
<gene>
    <name evidence="3" type="ORF">J7S20_09775</name>
</gene>
<dbReference type="AlphaFoldDB" id="A0A8T4IFE9"/>
<dbReference type="PIRSF" id="PIRSF011396">
    <property type="entry name" value="Trp_halogenase"/>
    <property type="match status" value="1"/>
</dbReference>
<dbReference type="InterPro" id="IPR006905">
    <property type="entry name" value="Flavin_halogenase"/>
</dbReference>
<evidence type="ECO:0000256" key="1">
    <source>
        <dbReference type="PIRSR" id="PIRSR011396-1"/>
    </source>
</evidence>
<organism evidence="3 4">
    <name type="scientific">Stakelama marina</name>
    <dbReference type="NCBI Taxonomy" id="2826939"/>
    <lineage>
        <taxon>Bacteria</taxon>
        <taxon>Pseudomonadati</taxon>
        <taxon>Pseudomonadota</taxon>
        <taxon>Alphaproteobacteria</taxon>
        <taxon>Sphingomonadales</taxon>
        <taxon>Sphingomonadaceae</taxon>
        <taxon>Stakelama</taxon>
    </lineage>
</organism>
<sequence>MKHPDAIRSIVIAGGGSAGWMAAAALARALSGSGCTITLVESEAIGTVGVGEATIPPIQAFNQVLGIEERAFVKATQATFKLGIEFVDWRRREHRYFHPFGRYGDDFGMTPFHQQWLRARADGDATPLSAYSLTEAAAYRNRFDRPASDKRSVFSTFSYAYHFDATLYARFLRDLAEKRGVTRIEGKIETVDRDAESGNVAALTLTDGRRISGDLFLDCTGFRGVLIGDALGVDHLDWSRWLPCNRAIAVQSARLDPLAPYTRATADRAGWRWRIPLQHRTGNGHVYCSDFTNDGDAEDALIAGLDTPATGLPRRLRFTTGRRRAAWHGNVIALGLSAGFLEPLESTSLHLIQTGITKLLSWFPDRNFDDKVRAEYNRQVAREFDSVRDFLVLHYRATERDDTPFWRHCRTIEMPDTLAAKVEMFRANGRLVSNPGDLFRDDSWLAVLLGQGIEPQSHDPLVAGVGVDDARKVLVGMRRIIAETAEAMPLHADFIASRCPSDRSLAA</sequence>
<feature type="binding site" evidence="2">
    <location>
        <position position="336"/>
    </location>
    <ligand>
        <name>FAD</name>
        <dbReference type="ChEBI" id="CHEBI:57692"/>
    </ligand>
</feature>
<feature type="binding site" evidence="2">
    <location>
        <position position="81"/>
    </location>
    <ligand>
        <name>7-chloro-L-tryptophan</name>
        <dbReference type="ChEBI" id="CHEBI:58713"/>
    </ligand>
</feature>
<evidence type="ECO:0000313" key="4">
    <source>
        <dbReference type="Proteomes" id="UP000676996"/>
    </source>
</evidence>
<keyword evidence="4" id="KW-1185">Reference proteome</keyword>
<dbReference type="InterPro" id="IPR036188">
    <property type="entry name" value="FAD/NAD-bd_sf"/>
</dbReference>
<dbReference type="SUPFAM" id="SSF51905">
    <property type="entry name" value="FAD/NAD(P)-binding domain"/>
    <property type="match status" value="1"/>
</dbReference>
<keyword evidence="2" id="KW-0285">Flavoprotein</keyword>
<evidence type="ECO:0000313" key="3">
    <source>
        <dbReference type="EMBL" id="MBR0552792.1"/>
    </source>
</evidence>
<dbReference type="Pfam" id="PF04820">
    <property type="entry name" value="Trp_halogenase"/>
    <property type="match status" value="1"/>
</dbReference>
<keyword evidence="2" id="KW-0274">FAD</keyword>
<evidence type="ECO:0000256" key="2">
    <source>
        <dbReference type="PIRSR" id="PIRSR011396-2"/>
    </source>
</evidence>
<proteinExistence type="predicted"/>
<dbReference type="RefSeq" id="WP_284054062.1">
    <property type="nucleotide sequence ID" value="NZ_JAGRQC010000003.1"/>
</dbReference>
<feature type="binding site" evidence="2">
    <location>
        <begin position="15"/>
        <end position="18"/>
    </location>
    <ligand>
        <name>FAD</name>
        <dbReference type="ChEBI" id="CHEBI:57692"/>
    </ligand>
</feature>
<dbReference type="Proteomes" id="UP000676996">
    <property type="component" value="Unassembled WGS sequence"/>
</dbReference>
<dbReference type="GO" id="GO:0004497">
    <property type="term" value="F:monooxygenase activity"/>
    <property type="evidence" value="ECO:0007669"/>
    <property type="project" value="InterPro"/>
</dbReference>
<dbReference type="PANTHER" id="PTHR43747:SF4">
    <property type="entry name" value="FLAVIN-DEPENDENT TRYPTOPHAN HALOGENASE"/>
    <property type="match status" value="1"/>
</dbReference>
<feature type="binding site" evidence="2">
    <location>
        <position position="345"/>
    </location>
    <ligand>
        <name>L-tryptophan</name>
        <dbReference type="ChEBI" id="CHEBI:57912"/>
    </ligand>
</feature>
<name>A0A8T4IFE9_9SPHN</name>
<dbReference type="InterPro" id="IPR033856">
    <property type="entry name" value="Trp_halogen"/>
</dbReference>
<comment type="caution">
    <text evidence="3">The sequence shown here is derived from an EMBL/GenBank/DDBJ whole genome shotgun (WGS) entry which is preliminary data.</text>
</comment>
<reference evidence="3" key="1">
    <citation type="submission" date="2021-04" db="EMBL/GenBank/DDBJ databases">
        <title>Ouciella asimina sp. nov., isolated from the surface seawater in the hydrothermal field of Okinawa Trough.</title>
        <authorList>
            <person name="Shuang W."/>
        </authorList>
    </citation>
    <scope>NUCLEOTIDE SEQUENCE</scope>
    <source>
        <strain evidence="3">LXI357</strain>
    </source>
</reference>
<dbReference type="GO" id="GO:0000166">
    <property type="term" value="F:nucleotide binding"/>
    <property type="evidence" value="ECO:0007669"/>
    <property type="project" value="UniProtKB-KW"/>
</dbReference>
<accession>A0A8T4IFE9</accession>
<dbReference type="PANTHER" id="PTHR43747">
    <property type="entry name" value="FAD-BINDING PROTEIN"/>
    <property type="match status" value="1"/>
</dbReference>
<dbReference type="EMBL" id="JAGRQC010000003">
    <property type="protein sequence ID" value="MBR0552792.1"/>
    <property type="molecule type" value="Genomic_DNA"/>
</dbReference>
<dbReference type="Gene3D" id="3.50.50.60">
    <property type="entry name" value="FAD/NAD(P)-binding domain"/>
    <property type="match status" value="1"/>
</dbReference>
<protein>
    <submittedName>
        <fullName evidence="3">Tryptophan 7-halogenase</fullName>
    </submittedName>
</protein>
<keyword evidence="2" id="KW-0547">Nucleotide-binding</keyword>